<dbReference type="EMBL" id="UINC01175007">
    <property type="protein sequence ID" value="SVD81411.1"/>
    <property type="molecule type" value="Genomic_DNA"/>
</dbReference>
<accession>A0A382YEU1</accession>
<sequence length="264" mass="29543">IRGSPKVSIVVPFRDQPILLDKCIDSIVTRTGYENFEIVGVDNGSEDELTHELMMRLSSGTEKIRFHSFDKPFNFPEIVNFGVEKARGEHVVLLNNDIQVINSDWLEAMLEHSQRPEIGAVGAKLYYPNDTIQHAGIIIGIGGYAGHSHKHFPGADRGYLNRLNVVQNVSAVTGALLMCSKQVYQSVGGFDAEQFGVACNDVDFCLRLIEAGYRNVFTPYARAYHVESASRGYEDNSEKKDRFNREVARFQARHVEALSTGDPY</sequence>
<dbReference type="Pfam" id="PF00535">
    <property type="entry name" value="Glycos_transf_2"/>
    <property type="match status" value="1"/>
</dbReference>
<dbReference type="CDD" id="cd04186">
    <property type="entry name" value="GT_2_like_c"/>
    <property type="match status" value="1"/>
</dbReference>
<dbReference type="PANTHER" id="PTHR43179">
    <property type="entry name" value="RHAMNOSYLTRANSFERASE WBBL"/>
    <property type="match status" value="1"/>
</dbReference>
<feature type="domain" description="Glycosyltransferase 2-like" evidence="1">
    <location>
        <begin position="8"/>
        <end position="133"/>
    </location>
</feature>
<evidence type="ECO:0000313" key="2">
    <source>
        <dbReference type="EMBL" id="SVD81411.1"/>
    </source>
</evidence>
<organism evidence="2">
    <name type="scientific">marine metagenome</name>
    <dbReference type="NCBI Taxonomy" id="408172"/>
    <lineage>
        <taxon>unclassified sequences</taxon>
        <taxon>metagenomes</taxon>
        <taxon>ecological metagenomes</taxon>
    </lineage>
</organism>
<dbReference type="PANTHER" id="PTHR43179:SF7">
    <property type="entry name" value="RHAMNOSYLTRANSFERASE WBBL"/>
    <property type="match status" value="1"/>
</dbReference>
<proteinExistence type="predicted"/>
<name>A0A382YEU1_9ZZZZ</name>
<gene>
    <name evidence="2" type="ORF">METZ01_LOCUS434265</name>
</gene>
<protein>
    <recommendedName>
        <fullName evidence="1">Glycosyltransferase 2-like domain-containing protein</fullName>
    </recommendedName>
</protein>
<evidence type="ECO:0000259" key="1">
    <source>
        <dbReference type="Pfam" id="PF00535"/>
    </source>
</evidence>
<dbReference type="AlphaFoldDB" id="A0A382YEU1"/>
<dbReference type="InterPro" id="IPR029044">
    <property type="entry name" value="Nucleotide-diphossugar_trans"/>
</dbReference>
<reference evidence="2" key="1">
    <citation type="submission" date="2018-05" db="EMBL/GenBank/DDBJ databases">
        <authorList>
            <person name="Lanie J.A."/>
            <person name="Ng W.-L."/>
            <person name="Kazmierczak K.M."/>
            <person name="Andrzejewski T.M."/>
            <person name="Davidsen T.M."/>
            <person name="Wayne K.J."/>
            <person name="Tettelin H."/>
            <person name="Glass J.I."/>
            <person name="Rusch D."/>
            <person name="Podicherti R."/>
            <person name="Tsui H.-C.T."/>
            <person name="Winkler M.E."/>
        </authorList>
    </citation>
    <scope>NUCLEOTIDE SEQUENCE</scope>
</reference>
<dbReference type="SUPFAM" id="SSF53448">
    <property type="entry name" value="Nucleotide-diphospho-sugar transferases"/>
    <property type="match status" value="1"/>
</dbReference>
<feature type="non-terminal residue" evidence="2">
    <location>
        <position position="1"/>
    </location>
</feature>
<dbReference type="InterPro" id="IPR001173">
    <property type="entry name" value="Glyco_trans_2-like"/>
</dbReference>
<feature type="non-terminal residue" evidence="2">
    <location>
        <position position="264"/>
    </location>
</feature>
<dbReference type="Gene3D" id="3.90.550.10">
    <property type="entry name" value="Spore Coat Polysaccharide Biosynthesis Protein SpsA, Chain A"/>
    <property type="match status" value="1"/>
</dbReference>